<dbReference type="PANTHER" id="PTHR42697:SF1">
    <property type="entry name" value="ENDONUCLEASE 8"/>
    <property type="match status" value="1"/>
</dbReference>
<dbReference type="SUPFAM" id="SSF57716">
    <property type="entry name" value="Glucocorticoid receptor-like (DNA-binding domain)"/>
    <property type="match status" value="1"/>
</dbReference>
<dbReference type="SUPFAM" id="SSF46946">
    <property type="entry name" value="S13-like H2TH domain"/>
    <property type="match status" value="1"/>
</dbReference>
<gene>
    <name evidence="12" type="ORF">CSSPTR1EN2_LOCUS9669</name>
</gene>
<evidence type="ECO:0000313" key="13">
    <source>
        <dbReference type="Proteomes" id="UP001497512"/>
    </source>
</evidence>
<dbReference type="EC" id="4.2.99.18" evidence="2"/>
<sequence>MVEGPGVHRVAVAHRRILQGRVYQANSPNGRFADGAAAINGHVLSHIEAHGKHIFYFFTPKKLEEEGLLEKLGPDAVVVHIHFGMAGTFHTFPYPGPEPRPTTRLRLENKEEGFVAHLSASLCVHCNLETYRISIAELGPDPLRQDADKEVVWSSMQKTKRAIGAFLMDQSRIAGIGNIYRSELLLVAGIHPDHPACSVSRSSFESLWIQAKQLFEIGVQTGYIITILTDDAGNPLPTVRGGIQSGSFVYNQKECGVCGGIVFRWTINQRAVFACQACQPPPPTVAVRKVACIPSTRLGGRDYTLEIEDLAVLENLNTAVKTSKKTVAKRGRVVEHQAFKHINTGGLPEAFEISGLSAGAEDTKDSQDHALAEVTVQISTVAITPKFHQTPSKLQTKQGAEASNGQDKEEETLESNLLMSEVPVEIQKGERSSQLRKKVDPATLYASCLGGRGISSEVGCWTMSCSSILLQFSHASHPTWAISKLHLTSKFYFCFSSGDLGFCTTRFNWIILSKISVSAEETQHLCILFSESLYGCYTFRVLLFINYTIDALSSAAASSSNVCSTFSKTSNGFLHSFFQGCSAGFQVKGQLTFSHLLLQSTVAIVCRCRWHHCVCHISPFH</sequence>
<dbReference type="Proteomes" id="UP001497512">
    <property type="component" value="Chromosome 17"/>
</dbReference>
<evidence type="ECO:0000256" key="10">
    <source>
        <dbReference type="SAM" id="MobiDB-lite"/>
    </source>
</evidence>
<keyword evidence="3" id="KW-0227">DNA damage</keyword>
<keyword evidence="13" id="KW-1185">Reference proteome</keyword>
<keyword evidence="4" id="KW-0378">Hydrolase</keyword>
<dbReference type="InterPro" id="IPR012319">
    <property type="entry name" value="FPG_cat"/>
</dbReference>
<dbReference type="PANTHER" id="PTHR42697">
    <property type="entry name" value="ENDONUCLEASE 8"/>
    <property type="match status" value="1"/>
</dbReference>
<keyword evidence="7" id="KW-0456">Lyase</keyword>
<evidence type="ECO:0000256" key="5">
    <source>
        <dbReference type="ARBA" id="ARBA00023125"/>
    </source>
</evidence>
<dbReference type="SMART" id="SM00898">
    <property type="entry name" value="Fapy_DNA_glyco"/>
    <property type="match status" value="1"/>
</dbReference>
<dbReference type="Pfam" id="PF06831">
    <property type="entry name" value="H2TH"/>
    <property type="match status" value="1"/>
</dbReference>
<dbReference type="SUPFAM" id="SSF81624">
    <property type="entry name" value="N-terminal domain of MutM-like DNA repair proteins"/>
    <property type="match status" value="1"/>
</dbReference>
<comment type="similarity">
    <text evidence="1">Belongs to the FPG family.</text>
</comment>
<dbReference type="Pfam" id="PF01149">
    <property type="entry name" value="Fapy_DNA_glyco"/>
    <property type="match status" value="1"/>
</dbReference>
<organism evidence="12 13">
    <name type="scientific">Sphagnum troendelagicum</name>
    <dbReference type="NCBI Taxonomy" id="128251"/>
    <lineage>
        <taxon>Eukaryota</taxon>
        <taxon>Viridiplantae</taxon>
        <taxon>Streptophyta</taxon>
        <taxon>Embryophyta</taxon>
        <taxon>Bryophyta</taxon>
        <taxon>Sphagnophytina</taxon>
        <taxon>Sphagnopsida</taxon>
        <taxon>Sphagnales</taxon>
        <taxon>Sphagnaceae</taxon>
        <taxon>Sphagnum</taxon>
    </lineage>
</organism>
<proteinExistence type="inferred from homology"/>
<keyword evidence="6" id="KW-0234">DNA repair</keyword>
<protein>
    <recommendedName>
        <fullName evidence="2">DNA-(apurinic or apyrimidinic site) lyase</fullName>
        <ecNumber evidence="2">4.2.99.18</ecNumber>
    </recommendedName>
</protein>
<keyword evidence="8" id="KW-0511">Multifunctional enzyme</keyword>
<dbReference type="InterPro" id="IPR010979">
    <property type="entry name" value="Ribosomal_uS13-like_H2TH"/>
</dbReference>
<reference evidence="12" key="1">
    <citation type="submission" date="2024-02" db="EMBL/GenBank/DDBJ databases">
        <authorList>
            <consortium name="ELIXIR-Norway"/>
            <consortium name="Elixir Norway"/>
        </authorList>
    </citation>
    <scope>NUCLEOTIDE SEQUENCE</scope>
</reference>
<dbReference type="EMBL" id="OZ019909">
    <property type="protein sequence ID" value="CAK9209380.1"/>
    <property type="molecule type" value="Genomic_DNA"/>
</dbReference>
<evidence type="ECO:0000256" key="6">
    <source>
        <dbReference type="ARBA" id="ARBA00023204"/>
    </source>
</evidence>
<evidence type="ECO:0000256" key="4">
    <source>
        <dbReference type="ARBA" id="ARBA00022801"/>
    </source>
</evidence>
<name>A0ABP0TZN9_9BRYO</name>
<evidence type="ECO:0000256" key="3">
    <source>
        <dbReference type="ARBA" id="ARBA00022763"/>
    </source>
</evidence>
<keyword evidence="9" id="KW-0326">Glycosidase</keyword>
<dbReference type="PROSITE" id="PS51068">
    <property type="entry name" value="FPG_CAT"/>
    <property type="match status" value="1"/>
</dbReference>
<feature type="domain" description="Formamidopyrimidine-DNA glycosylase catalytic" evidence="11">
    <location>
        <begin position="2"/>
        <end position="113"/>
    </location>
</feature>
<accession>A0ABP0TZN9</accession>
<dbReference type="SMART" id="SM01232">
    <property type="entry name" value="H2TH"/>
    <property type="match status" value="1"/>
</dbReference>
<dbReference type="Gene3D" id="1.10.8.50">
    <property type="match status" value="1"/>
</dbReference>
<evidence type="ECO:0000256" key="1">
    <source>
        <dbReference type="ARBA" id="ARBA00009409"/>
    </source>
</evidence>
<evidence type="ECO:0000256" key="2">
    <source>
        <dbReference type="ARBA" id="ARBA00012720"/>
    </source>
</evidence>
<evidence type="ECO:0000256" key="9">
    <source>
        <dbReference type="ARBA" id="ARBA00023295"/>
    </source>
</evidence>
<evidence type="ECO:0000313" key="12">
    <source>
        <dbReference type="EMBL" id="CAK9209380.1"/>
    </source>
</evidence>
<keyword evidence="5" id="KW-0238">DNA-binding</keyword>
<evidence type="ECO:0000256" key="7">
    <source>
        <dbReference type="ARBA" id="ARBA00023239"/>
    </source>
</evidence>
<dbReference type="InterPro" id="IPR035937">
    <property type="entry name" value="FPG_N"/>
</dbReference>
<feature type="region of interest" description="Disordered" evidence="10">
    <location>
        <begin position="389"/>
        <end position="410"/>
    </location>
</feature>
<feature type="compositionally biased region" description="Polar residues" evidence="10">
    <location>
        <begin position="389"/>
        <end position="405"/>
    </location>
</feature>
<dbReference type="InterPro" id="IPR015886">
    <property type="entry name" value="H2TH_FPG"/>
</dbReference>
<evidence type="ECO:0000259" key="11">
    <source>
        <dbReference type="PROSITE" id="PS51068"/>
    </source>
</evidence>
<evidence type="ECO:0000256" key="8">
    <source>
        <dbReference type="ARBA" id="ARBA00023268"/>
    </source>
</evidence>
<dbReference type="Gene3D" id="3.20.190.10">
    <property type="entry name" value="MutM-like, N-terminal"/>
    <property type="match status" value="1"/>
</dbReference>